<evidence type="ECO:0000313" key="1">
    <source>
        <dbReference type="EMBL" id="CAK0859273.1"/>
    </source>
</evidence>
<evidence type="ECO:0000313" key="2">
    <source>
        <dbReference type="Proteomes" id="UP001189429"/>
    </source>
</evidence>
<sequence length="84" mass="9545">MSGEDDHHKQQSVETKADAEDYAQALEVYLQDVEEFQQWACSERGKSNDAGIDFFHRDLVRYRTALATLAAFGVRGKIAKSEHK</sequence>
<keyword evidence="2" id="KW-1185">Reference proteome</keyword>
<comment type="caution">
    <text evidence="1">The sequence shown here is derived from an EMBL/GenBank/DDBJ whole genome shotgun (WGS) entry which is preliminary data.</text>
</comment>
<protein>
    <submittedName>
        <fullName evidence="1">Uncharacterized protein</fullName>
    </submittedName>
</protein>
<accession>A0ABN9UHZ5</accession>
<dbReference type="Proteomes" id="UP001189429">
    <property type="component" value="Unassembled WGS sequence"/>
</dbReference>
<name>A0ABN9UHZ5_9DINO</name>
<proteinExistence type="predicted"/>
<organism evidence="1 2">
    <name type="scientific">Prorocentrum cordatum</name>
    <dbReference type="NCBI Taxonomy" id="2364126"/>
    <lineage>
        <taxon>Eukaryota</taxon>
        <taxon>Sar</taxon>
        <taxon>Alveolata</taxon>
        <taxon>Dinophyceae</taxon>
        <taxon>Prorocentrales</taxon>
        <taxon>Prorocentraceae</taxon>
        <taxon>Prorocentrum</taxon>
    </lineage>
</organism>
<reference evidence="1" key="1">
    <citation type="submission" date="2023-10" db="EMBL/GenBank/DDBJ databases">
        <authorList>
            <person name="Chen Y."/>
            <person name="Shah S."/>
            <person name="Dougan E. K."/>
            <person name="Thang M."/>
            <person name="Chan C."/>
        </authorList>
    </citation>
    <scope>NUCLEOTIDE SEQUENCE [LARGE SCALE GENOMIC DNA]</scope>
</reference>
<gene>
    <name evidence="1" type="ORF">PCOR1329_LOCUS48692</name>
</gene>
<dbReference type="EMBL" id="CAUYUJ010015884">
    <property type="protein sequence ID" value="CAK0859273.1"/>
    <property type="molecule type" value="Genomic_DNA"/>
</dbReference>